<dbReference type="Pfam" id="PF18860">
    <property type="entry name" value="AbiJ_NTD3"/>
    <property type="match status" value="1"/>
</dbReference>
<proteinExistence type="predicted"/>
<organism evidence="2 3">
    <name type="scientific">Streptomyces boetiae</name>
    <dbReference type="NCBI Taxonomy" id="3075541"/>
    <lineage>
        <taxon>Bacteria</taxon>
        <taxon>Bacillati</taxon>
        <taxon>Actinomycetota</taxon>
        <taxon>Actinomycetes</taxon>
        <taxon>Kitasatosporales</taxon>
        <taxon>Streptomycetaceae</taxon>
        <taxon>Streptomyces</taxon>
    </lineage>
</organism>
<gene>
    <name evidence="2" type="ORF">RM780_10035</name>
</gene>
<evidence type="ECO:0000313" key="2">
    <source>
        <dbReference type="EMBL" id="MDT0307301.1"/>
    </source>
</evidence>
<feature type="domain" description="AbiJ-NTD3" evidence="1">
    <location>
        <begin position="96"/>
        <end position="263"/>
    </location>
</feature>
<reference evidence="3" key="1">
    <citation type="submission" date="2023-07" db="EMBL/GenBank/DDBJ databases">
        <title>30 novel species of actinomycetes from the DSMZ collection.</title>
        <authorList>
            <person name="Nouioui I."/>
        </authorList>
    </citation>
    <scope>NUCLEOTIDE SEQUENCE [LARGE SCALE GENOMIC DNA]</scope>
    <source>
        <strain evidence="3">DSM 44917</strain>
    </source>
</reference>
<name>A0ABU2L770_9ACTN</name>
<evidence type="ECO:0000313" key="3">
    <source>
        <dbReference type="Proteomes" id="UP001183388"/>
    </source>
</evidence>
<dbReference type="InterPro" id="IPR041427">
    <property type="entry name" value="AbiJ-NTD3"/>
</dbReference>
<dbReference type="Proteomes" id="UP001183388">
    <property type="component" value="Unassembled WGS sequence"/>
</dbReference>
<sequence length="461" mass="51857">MTGGRDMVTLRQLVGGVVEGLVEEHTHDALGDACMRLGLPQPAAGGTKRERVRESFAAVVDDELPAVAERVLLALRPDPATRNVIQDLLWAGGSREIPKRTRREIARSLGLQDLVHGADRFRALLDRLWVLDNDPFASVLTGRPAGLGARIDQHVFRNPGDWETEYLFEQLGAIEAGDARFIRFLEGLVSPEVMPDEPAQRRIVETINECLRVVAAELRETGTEDGYPVFRVVASGLAHARRPKNLIFASLAKPDLRFRSAVDNDVEIVGNADKVLVYDRPISADGIRWRDLQAWWRETHQLPSDVEAKATLYNRLGECLPRSSPPQRNLWELYHAIHGPAVPDLPALLPEVWLHWDPKTVRSRGRDALFNQRMDFLLLLPHGQRIVLEVDGAQHYSTPDGRANTAEYAATVRADRDLKLSGYEVFRFGATELIGRDDARSLLQQFFTELFRRFDVSPRTD</sequence>
<protein>
    <recommendedName>
        <fullName evidence="1">AbiJ-NTD3 domain-containing protein</fullName>
    </recommendedName>
</protein>
<dbReference type="EMBL" id="JAVREN010000010">
    <property type="protein sequence ID" value="MDT0307301.1"/>
    <property type="molecule type" value="Genomic_DNA"/>
</dbReference>
<dbReference type="RefSeq" id="WP_311630244.1">
    <property type="nucleotide sequence ID" value="NZ_JAVREN010000010.1"/>
</dbReference>
<keyword evidence="3" id="KW-1185">Reference proteome</keyword>
<evidence type="ECO:0000259" key="1">
    <source>
        <dbReference type="Pfam" id="PF18860"/>
    </source>
</evidence>
<comment type="caution">
    <text evidence="2">The sequence shown here is derived from an EMBL/GenBank/DDBJ whole genome shotgun (WGS) entry which is preliminary data.</text>
</comment>
<accession>A0ABU2L770</accession>